<evidence type="ECO:0000259" key="1">
    <source>
        <dbReference type="Pfam" id="PF13568"/>
    </source>
</evidence>
<dbReference type="RefSeq" id="WP_282593013.1">
    <property type="nucleotide sequence ID" value="NZ_JAPAAF010000036.1"/>
</dbReference>
<feature type="domain" description="Outer membrane protein beta-barrel" evidence="1">
    <location>
        <begin position="22"/>
        <end position="176"/>
    </location>
</feature>
<reference evidence="2" key="1">
    <citation type="submission" date="2022-10" db="EMBL/GenBank/DDBJ databases">
        <title>Gaoshiqiia sediminis gen. nov., sp. nov., isolated from coastal sediment.</title>
        <authorList>
            <person name="Yu W.X."/>
            <person name="Mu D.S."/>
            <person name="Du J.Z."/>
            <person name="Liang Y.Q."/>
        </authorList>
    </citation>
    <scope>NUCLEOTIDE SEQUENCE</scope>
    <source>
        <strain evidence="2">A06</strain>
    </source>
</reference>
<sequence>MKKLIVIALILCAYLLTDAQTIGIRGGFNLANIEIESEGISISPDDRFGIHLGVVGEFPVGESLFINPGLLFMQKGFKMEGDGEDVKGRMNYLDIPVNALYKVDLTGAYLLLHAGPNFGFGLSGKEEYDGEEEDIEFGSDEEQLKRLDLGLNLGVGAEIQQFQVTLNYTLGLNNLSNYDEMDWKNKVLTLSLTYLLGK</sequence>
<proteinExistence type="predicted"/>
<dbReference type="Pfam" id="PF13568">
    <property type="entry name" value="OMP_b-brl_2"/>
    <property type="match status" value="1"/>
</dbReference>
<dbReference type="AlphaFoldDB" id="A0AA41YD67"/>
<name>A0AA41YD67_9BACT</name>
<comment type="caution">
    <text evidence="2">The sequence shown here is derived from an EMBL/GenBank/DDBJ whole genome shotgun (WGS) entry which is preliminary data.</text>
</comment>
<keyword evidence="3" id="KW-1185">Reference proteome</keyword>
<dbReference type="EMBL" id="JAPAAF010000036">
    <property type="protein sequence ID" value="MCW0484420.1"/>
    <property type="molecule type" value="Genomic_DNA"/>
</dbReference>
<evidence type="ECO:0000313" key="2">
    <source>
        <dbReference type="EMBL" id="MCW0484420.1"/>
    </source>
</evidence>
<organism evidence="2 3">
    <name type="scientific">Gaoshiqia sediminis</name>
    <dbReference type="NCBI Taxonomy" id="2986998"/>
    <lineage>
        <taxon>Bacteria</taxon>
        <taxon>Pseudomonadati</taxon>
        <taxon>Bacteroidota</taxon>
        <taxon>Bacteroidia</taxon>
        <taxon>Marinilabiliales</taxon>
        <taxon>Prolixibacteraceae</taxon>
        <taxon>Gaoshiqia</taxon>
    </lineage>
</organism>
<dbReference type="InterPro" id="IPR025665">
    <property type="entry name" value="Beta-barrel_OMP_2"/>
</dbReference>
<gene>
    <name evidence="2" type="ORF">N2K84_16900</name>
</gene>
<accession>A0AA41YD67</accession>
<protein>
    <submittedName>
        <fullName evidence="2">PorT family protein</fullName>
    </submittedName>
</protein>
<dbReference type="Proteomes" id="UP001163821">
    <property type="component" value="Unassembled WGS sequence"/>
</dbReference>
<evidence type="ECO:0000313" key="3">
    <source>
        <dbReference type="Proteomes" id="UP001163821"/>
    </source>
</evidence>